<evidence type="ECO:0000259" key="1">
    <source>
        <dbReference type="Pfam" id="PF12641"/>
    </source>
</evidence>
<reference evidence="2 3" key="1">
    <citation type="journal article" date="2018" name="Genome Announc.">
        <title>Complete genomes of two Megasphaera elsdenii strains, NCIMB 702410 and ATCC 25940.</title>
        <authorList>
            <person name="Hatmaker E.A."/>
            <person name="O'Dell K."/>
            <person name="Riley L.A."/>
            <person name="Klingeman D.M."/>
            <person name="Guss A.M."/>
        </authorList>
    </citation>
    <scope>NUCLEOTIDE SEQUENCE [LARGE SCALE GENOMIC DNA]</scope>
    <source>
        <strain evidence="2 3">NCIMB702410</strain>
    </source>
</reference>
<gene>
    <name evidence="2" type="ORF">C6Y28_00410</name>
</gene>
<accession>A0A2S0M434</accession>
<dbReference type="EMBL" id="CP027569">
    <property type="protein sequence ID" value="AVO26209.1"/>
    <property type="molecule type" value="Genomic_DNA"/>
</dbReference>
<dbReference type="Gene3D" id="3.40.50.360">
    <property type="match status" value="1"/>
</dbReference>
<proteinExistence type="predicted"/>
<dbReference type="InterPro" id="IPR029039">
    <property type="entry name" value="Flavoprotein-like_sf"/>
</dbReference>
<dbReference type="RefSeq" id="WP_027894818.1">
    <property type="nucleotide sequence ID" value="NZ_CP027569.1"/>
</dbReference>
<feature type="domain" description="Flavodoxin-like" evidence="1">
    <location>
        <begin position="4"/>
        <end position="163"/>
    </location>
</feature>
<dbReference type="GO" id="GO:0016651">
    <property type="term" value="F:oxidoreductase activity, acting on NAD(P)H"/>
    <property type="evidence" value="ECO:0007669"/>
    <property type="project" value="UniProtKB-ARBA"/>
</dbReference>
<dbReference type="PROSITE" id="PS00201">
    <property type="entry name" value="FLAVODOXIN"/>
    <property type="match status" value="1"/>
</dbReference>
<sequence>MRTLVLYSSRTGNTEKVAQAIASALPAGTPCLPVGQAPADLAAYDLVFLGYWVDRGTANAEARAVMEGLHNEHIALFATLGADPQSEHGKMCLEHGVALLPDPDAVIGTFLCQGAVDPKVIEMMYKQFPAGHPHGKSPARDALHARAAVHPDEQDLRDAAAFAASVLKRLEGKG</sequence>
<dbReference type="Pfam" id="PF12641">
    <property type="entry name" value="Flavodoxin_3"/>
    <property type="match status" value="1"/>
</dbReference>
<dbReference type="InterPro" id="IPR008254">
    <property type="entry name" value="Flavodoxin/NO_synth"/>
</dbReference>
<evidence type="ECO:0000313" key="3">
    <source>
        <dbReference type="Proteomes" id="UP000238358"/>
    </source>
</evidence>
<dbReference type="AlphaFoldDB" id="A0A2S0M434"/>
<dbReference type="InterPro" id="IPR001226">
    <property type="entry name" value="Flavodoxin_CS"/>
</dbReference>
<dbReference type="GO" id="GO:0010181">
    <property type="term" value="F:FMN binding"/>
    <property type="evidence" value="ECO:0007669"/>
    <property type="project" value="InterPro"/>
</dbReference>
<evidence type="ECO:0000313" key="2">
    <source>
        <dbReference type="EMBL" id="AVO26209.1"/>
    </source>
</evidence>
<name>A0A2S0M434_MEGEL</name>
<protein>
    <submittedName>
        <fullName evidence="2">Flavodoxin</fullName>
    </submittedName>
</protein>
<dbReference type="SUPFAM" id="SSF52218">
    <property type="entry name" value="Flavoproteins"/>
    <property type="match status" value="1"/>
</dbReference>
<dbReference type="GO" id="GO:0009055">
    <property type="term" value="F:electron transfer activity"/>
    <property type="evidence" value="ECO:0007669"/>
    <property type="project" value="InterPro"/>
</dbReference>
<organism evidence="2 3">
    <name type="scientific">Megasphaera elsdenii</name>
    <dbReference type="NCBI Taxonomy" id="907"/>
    <lineage>
        <taxon>Bacteria</taxon>
        <taxon>Bacillati</taxon>
        <taxon>Bacillota</taxon>
        <taxon>Negativicutes</taxon>
        <taxon>Veillonellales</taxon>
        <taxon>Veillonellaceae</taxon>
        <taxon>Megasphaera</taxon>
    </lineage>
</organism>
<dbReference type="OrthoDB" id="307208at2"/>
<dbReference type="Proteomes" id="UP000238358">
    <property type="component" value="Chromosome"/>
</dbReference>